<accession>A0A4Y2L1Z7</accession>
<evidence type="ECO:0000256" key="4">
    <source>
        <dbReference type="ARBA" id="ARBA00022989"/>
    </source>
</evidence>
<keyword evidence="3 6" id="KW-0812">Transmembrane</keyword>
<organism evidence="7 8">
    <name type="scientific">Araneus ventricosus</name>
    <name type="common">Orbweaver spider</name>
    <name type="synonym">Epeira ventricosa</name>
    <dbReference type="NCBI Taxonomy" id="182803"/>
    <lineage>
        <taxon>Eukaryota</taxon>
        <taxon>Metazoa</taxon>
        <taxon>Ecdysozoa</taxon>
        <taxon>Arthropoda</taxon>
        <taxon>Chelicerata</taxon>
        <taxon>Arachnida</taxon>
        <taxon>Araneae</taxon>
        <taxon>Araneomorphae</taxon>
        <taxon>Entelegynae</taxon>
        <taxon>Araneoidea</taxon>
        <taxon>Araneidae</taxon>
        <taxon>Araneus</taxon>
    </lineage>
</organism>
<dbReference type="EMBL" id="BGPR01005284">
    <property type="protein sequence ID" value="GBN08691.1"/>
    <property type="molecule type" value="Genomic_DNA"/>
</dbReference>
<evidence type="ECO:0000313" key="7">
    <source>
        <dbReference type="EMBL" id="GBN08691.1"/>
    </source>
</evidence>
<sequence length="137" mass="15753">MSLQVFFLTCSYFSDLFSVFSNVLGFYTSHNAVYIAEKFVSTILNFVSFFCLAYIAAGVNEKDQNLRKVIKEISFNLRCSEDTKRDGKMLLEFIRSKEHLIFTSNGIFTFRKGFLVTAASVFLSYNLLLLQLDTKNM</sequence>
<evidence type="ECO:0000256" key="6">
    <source>
        <dbReference type="SAM" id="Phobius"/>
    </source>
</evidence>
<keyword evidence="2" id="KW-1003">Cell membrane</keyword>
<evidence type="ECO:0000313" key="8">
    <source>
        <dbReference type="Proteomes" id="UP000499080"/>
    </source>
</evidence>
<keyword evidence="5 6" id="KW-0472">Membrane</keyword>
<reference evidence="7 8" key="1">
    <citation type="journal article" date="2019" name="Sci. Rep.">
        <title>Orb-weaving spider Araneus ventricosus genome elucidates the spidroin gene catalogue.</title>
        <authorList>
            <person name="Kono N."/>
            <person name="Nakamura H."/>
            <person name="Ohtoshi R."/>
            <person name="Moran D.A.P."/>
            <person name="Shinohara A."/>
            <person name="Yoshida Y."/>
            <person name="Fujiwara M."/>
            <person name="Mori M."/>
            <person name="Tomita M."/>
            <person name="Arakawa K."/>
        </authorList>
    </citation>
    <scope>NUCLEOTIDE SEQUENCE [LARGE SCALE GENOMIC DNA]</scope>
</reference>
<gene>
    <name evidence="7" type="ORF">AVEN_73488_1</name>
</gene>
<feature type="transmembrane region" description="Helical" evidence="6">
    <location>
        <begin position="6"/>
        <end position="27"/>
    </location>
</feature>
<evidence type="ECO:0000256" key="3">
    <source>
        <dbReference type="ARBA" id="ARBA00022692"/>
    </source>
</evidence>
<dbReference type="AlphaFoldDB" id="A0A4Y2L1Z7"/>
<name>A0A4Y2L1Z7_ARAVE</name>
<evidence type="ECO:0000256" key="1">
    <source>
        <dbReference type="ARBA" id="ARBA00004651"/>
    </source>
</evidence>
<dbReference type="InterPro" id="IPR013604">
    <property type="entry name" value="7TM_chemorcpt"/>
</dbReference>
<dbReference type="Proteomes" id="UP000499080">
    <property type="component" value="Unassembled WGS sequence"/>
</dbReference>
<comment type="subcellular location">
    <subcellularLocation>
        <location evidence="1">Cell membrane</location>
        <topology evidence="1">Multi-pass membrane protein</topology>
    </subcellularLocation>
</comment>
<dbReference type="OrthoDB" id="6425914at2759"/>
<feature type="transmembrane region" description="Helical" evidence="6">
    <location>
        <begin position="39"/>
        <end position="57"/>
    </location>
</feature>
<proteinExistence type="predicted"/>
<keyword evidence="4 6" id="KW-1133">Transmembrane helix</keyword>
<feature type="transmembrane region" description="Helical" evidence="6">
    <location>
        <begin position="113"/>
        <end position="132"/>
    </location>
</feature>
<protein>
    <submittedName>
        <fullName evidence="7">Uncharacterized protein</fullName>
    </submittedName>
</protein>
<comment type="caution">
    <text evidence="7">The sequence shown here is derived from an EMBL/GenBank/DDBJ whole genome shotgun (WGS) entry which is preliminary data.</text>
</comment>
<dbReference type="GO" id="GO:0005886">
    <property type="term" value="C:plasma membrane"/>
    <property type="evidence" value="ECO:0007669"/>
    <property type="project" value="UniProtKB-SubCell"/>
</dbReference>
<evidence type="ECO:0000256" key="2">
    <source>
        <dbReference type="ARBA" id="ARBA00022475"/>
    </source>
</evidence>
<dbReference type="Pfam" id="PF08395">
    <property type="entry name" value="7tm_7"/>
    <property type="match status" value="1"/>
</dbReference>
<dbReference type="GO" id="GO:0050909">
    <property type="term" value="P:sensory perception of taste"/>
    <property type="evidence" value="ECO:0007669"/>
    <property type="project" value="InterPro"/>
</dbReference>
<keyword evidence="8" id="KW-1185">Reference proteome</keyword>
<evidence type="ECO:0000256" key="5">
    <source>
        <dbReference type="ARBA" id="ARBA00023136"/>
    </source>
</evidence>